<gene>
    <name evidence="1" type="ORF">DERYTH_LOCUS22119</name>
</gene>
<proteinExistence type="predicted"/>
<sequence>ILYNSKLDDSNSEAKASYKLLQKSNHSTRKLLYNTLSYTNNYCREIALKAILLAYSTSKNKKCVFEDKLKDIVE</sequence>
<feature type="non-terminal residue" evidence="1">
    <location>
        <position position="1"/>
    </location>
</feature>
<dbReference type="Proteomes" id="UP000789405">
    <property type="component" value="Unassembled WGS sequence"/>
</dbReference>
<keyword evidence="2" id="KW-1185">Reference proteome</keyword>
<name>A0A9N9JS69_9GLOM</name>
<organism evidence="1 2">
    <name type="scientific">Dentiscutata erythropus</name>
    <dbReference type="NCBI Taxonomy" id="1348616"/>
    <lineage>
        <taxon>Eukaryota</taxon>
        <taxon>Fungi</taxon>
        <taxon>Fungi incertae sedis</taxon>
        <taxon>Mucoromycota</taxon>
        <taxon>Glomeromycotina</taxon>
        <taxon>Glomeromycetes</taxon>
        <taxon>Diversisporales</taxon>
        <taxon>Gigasporaceae</taxon>
        <taxon>Dentiscutata</taxon>
    </lineage>
</organism>
<protein>
    <submittedName>
        <fullName evidence="1">4802_t:CDS:1</fullName>
    </submittedName>
</protein>
<dbReference type="AlphaFoldDB" id="A0A9N9JS69"/>
<accession>A0A9N9JS69</accession>
<dbReference type="EMBL" id="CAJVPY010029843">
    <property type="protein sequence ID" value="CAG8794691.1"/>
    <property type="molecule type" value="Genomic_DNA"/>
</dbReference>
<evidence type="ECO:0000313" key="1">
    <source>
        <dbReference type="EMBL" id="CAG8794691.1"/>
    </source>
</evidence>
<comment type="caution">
    <text evidence="1">The sequence shown here is derived from an EMBL/GenBank/DDBJ whole genome shotgun (WGS) entry which is preliminary data.</text>
</comment>
<reference evidence="1" key="1">
    <citation type="submission" date="2021-06" db="EMBL/GenBank/DDBJ databases">
        <authorList>
            <person name="Kallberg Y."/>
            <person name="Tangrot J."/>
            <person name="Rosling A."/>
        </authorList>
    </citation>
    <scope>NUCLEOTIDE SEQUENCE</scope>
    <source>
        <strain evidence="1">MA453B</strain>
    </source>
</reference>
<evidence type="ECO:0000313" key="2">
    <source>
        <dbReference type="Proteomes" id="UP000789405"/>
    </source>
</evidence>